<comment type="caution">
    <text evidence="2">The sequence shown here is derived from an EMBL/GenBank/DDBJ whole genome shotgun (WGS) entry which is preliminary data.</text>
</comment>
<evidence type="ECO:0000259" key="1">
    <source>
        <dbReference type="Pfam" id="PF13751"/>
    </source>
</evidence>
<name>A0A0R1QK22_9LACO</name>
<reference evidence="2 3" key="1">
    <citation type="journal article" date="2015" name="Genome Announc.">
        <title>Expanding the biotechnology potential of lactobacilli through comparative genomics of 213 strains and associated genera.</title>
        <authorList>
            <person name="Sun Z."/>
            <person name="Harris H.M."/>
            <person name="McCann A."/>
            <person name="Guo C."/>
            <person name="Argimon S."/>
            <person name="Zhang W."/>
            <person name="Yang X."/>
            <person name="Jeffery I.B."/>
            <person name="Cooney J.C."/>
            <person name="Kagawa T.F."/>
            <person name="Liu W."/>
            <person name="Song Y."/>
            <person name="Salvetti E."/>
            <person name="Wrobel A."/>
            <person name="Rasinkangas P."/>
            <person name="Parkhill J."/>
            <person name="Rea M.C."/>
            <person name="O'Sullivan O."/>
            <person name="Ritari J."/>
            <person name="Douillard F.P."/>
            <person name="Paul Ross R."/>
            <person name="Yang R."/>
            <person name="Briner A.E."/>
            <person name="Felis G.E."/>
            <person name="de Vos W.M."/>
            <person name="Barrangou R."/>
            <person name="Klaenhammer T.R."/>
            <person name="Caufield P.W."/>
            <person name="Cui Y."/>
            <person name="Zhang H."/>
            <person name="O'Toole P.W."/>
        </authorList>
    </citation>
    <scope>NUCLEOTIDE SEQUENCE [LARGE SCALE GENOMIC DNA]</scope>
    <source>
        <strain evidence="2 3">DSM 14500</strain>
    </source>
</reference>
<dbReference type="Proteomes" id="UP000050872">
    <property type="component" value="Unassembled WGS sequence"/>
</dbReference>
<organism evidence="2 3">
    <name type="scientific">Companilactobacillus mindensis DSM 14500</name>
    <dbReference type="NCBI Taxonomy" id="1423770"/>
    <lineage>
        <taxon>Bacteria</taxon>
        <taxon>Bacillati</taxon>
        <taxon>Bacillota</taxon>
        <taxon>Bacilli</taxon>
        <taxon>Lactobacillales</taxon>
        <taxon>Lactobacillaceae</taxon>
        <taxon>Companilactobacillus</taxon>
    </lineage>
</organism>
<feature type="domain" description="Transposase DDE" evidence="1">
    <location>
        <begin position="58"/>
        <end position="140"/>
    </location>
</feature>
<dbReference type="PANTHER" id="PTHR33408:SF2">
    <property type="entry name" value="TRANSPOSASE DDE DOMAIN-CONTAINING PROTEIN"/>
    <property type="match status" value="1"/>
</dbReference>
<dbReference type="STRING" id="1423770.FD29_GL001797"/>
<evidence type="ECO:0000313" key="3">
    <source>
        <dbReference type="Proteomes" id="UP000050872"/>
    </source>
</evidence>
<keyword evidence="3" id="KW-1185">Reference proteome</keyword>
<dbReference type="PATRIC" id="fig|1423770.3.peg.1846"/>
<gene>
    <name evidence="2" type="ORF">FD29_GL001797</name>
</gene>
<dbReference type="OrthoDB" id="2236403at2"/>
<dbReference type="RefSeq" id="WP_057887577.1">
    <property type="nucleotide sequence ID" value="NZ_AZEZ01000028.1"/>
</dbReference>
<dbReference type="Pfam" id="PF13751">
    <property type="entry name" value="DDE_Tnp_1_6"/>
    <property type="match status" value="1"/>
</dbReference>
<dbReference type="InterPro" id="IPR025668">
    <property type="entry name" value="Tnp_DDE_dom"/>
</dbReference>
<proteinExistence type="predicted"/>
<evidence type="ECO:0000313" key="2">
    <source>
        <dbReference type="EMBL" id="KRL44849.1"/>
    </source>
</evidence>
<dbReference type="EMBL" id="AZEZ01000028">
    <property type="protein sequence ID" value="KRL44849.1"/>
    <property type="molecule type" value="Genomic_DNA"/>
</dbReference>
<dbReference type="PANTHER" id="PTHR33408">
    <property type="entry name" value="TRANSPOSASE"/>
    <property type="match status" value="1"/>
</dbReference>
<dbReference type="AlphaFoldDB" id="A0A0R1QK22"/>
<protein>
    <submittedName>
        <fullName evidence="2">Transposase</fullName>
    </submittedName>
</protein>
<sequence>MNWAYHPKDDYFIDLRGVRFSFYAYRKRKDKYGFVREFKEYQANKYDNDFKIDHRAFTKNGNPRKISINSAWEYFKAKERKLLSNHQTGSIYGQRKIDVESVFGGLKACLGFKKFSVRGLEKVKREAGIALMAMNIRKLVAKGTNYNCFINKKKRLVKIKERFSLISSILKDLWHSPLNSYLT</sequence>
<accession>A0A0R1QK22</accession>